<gene>
    <name evidence="2" type="ORF">ACHAWO_008143</name>
</gene>
<evidence type="ECO:0000313" key="2">
    <source>
        <dbReference type="EMBL" id="KAL3774316.1"/>
    </source>
</evidence>
<reference evidence="2 3" key="1">
    <citation type="submission" date="2024-10" db="EMBL/GenBank/DDBJ databases">
        <title>Updated reference genomes for cyclostephanoid diatoms.</title>
        <authorList>
            <person name="Roberts W.R."/>
            <person name="Alverson A.J."/>
        </authorList>
    </citation>
    <scope>NUCLEOTIDE SEQUENCE [LARGE SCALE GENOMIC DNA]</scope>
    <source>
        <strain evidence="2 3">AJA010-31</strain>
    </source>
</reference>
<keyword evidence="1" id="KW-0472">Membrane</keyword>
<proteinExistence type="predicted"/>
<dbReference type="Gene3D" id="1.10.287.70">
    <property type="match status" value="1"/>
</dbReference>
<dbReference type="SUPFAM" id="SSF81324">
    <property type="entry name" value="Voltage-gated potassium channels"/>
    <property type="match status" value="2"/>
</dbReference>
<organism evidence="2 3">
    <name type="scientific">Cyclotella atomus</name>
    <dbReference type="NCBI Taxonomy" id="382360"/>
    <lineage>
        <taxon>Eukaryota</taxon>
        <taxon>Sar</taxon>
        <taxon>Stramenopiles</taxon>
        <taxon>Ochrophyta</taxon>
        <taxon>Bacillariophyta</taxon>
        <taxon>Coscinodiscophyceae</taxon>
        <taxon>Thalassiosirophycidae</taxon>
        <taxon>Stephanodiscales</taxon>
        <taxon>Stephanodiscaceae</taxon>
        <taxon>Cyclotella</taxon>
    </lineage>
</organism>
<feature type="transmembrane region" description="Helical" evidence="1">
    <location>
        <begin position="244"/>
        <end position="271"/>
    </location>
</feature>
<keyword evidence="1" id="KW-1133">Transmembrane helix</keyword>
<feature type="transmembrane region" description="Helical" evidence="1">
    <location>
        <begin position="118"/>
        <end position="138"/>
    </location>
</feature>
<keyword evidence="3" id="KW-1185">Reference proteome</keyword>
<dbReference type="EMBL" id="JALLPJ020001200">
    <property type="protein sequence ID" value="KAL3774316.1"/>
    <property type="molecule type" value="Genomic_DNA"/>
</dbReference>
<comment type="caution">
    <text evidence="2">The sequence shown here is derived from an EMBL/GenBank/DDBJ whole genome shotgun (WGS) entry which is preliminary data.</text>
</comment>
<name>A0ABD3NE10_9STRA</name>
<evidence type="ECO:0008006" key="4">
    <source>
        <dbReference type="Google" id="ProtNLM"/>
    </source>
</evidence>
<feature type="transmembrane region" description="Helical" evidence="1">
    <location>
        <begin position="88"/>
        <end position="106"/>
    </location>
</feature>
<evidence type="ECO:0000256" key="1">
    <source>
        <dbReference type="SAM" id="Phobius"/>
    </source>
</evidence>
<accession>A0ABD3NE10</accession>
<keyword evidence="1" id="KW-0812">Transmembrane</keyword>
<feature type="transmembrane region" description="Helical" evidence="1">
    <location>
        <begin position="182"/>
        <end position="204"/>
    </location>
</feature>
<protein>
    <recommendedName>
        <fullName evidence="4">Potassium channel domain-containing protein</fullName>
    </recommendedName>
</protein>
<evidence type="ECO:0000313" key="3">
    <source>
        <dbReference type="Proteomes" id="UP001530400"/>
    </source>
</evidence>
<dbReference type="AlphaFoldDB" id="A0ABD3NE10"/>
<feature type="transmembrane region" description="Helical" evidence="1">
    <location>
        <begin position="59"/>
        <end position="76"/>
    </location>
</feature>
<sequence length="437" mass="49287">MFHRITLEAGKLKDARLVKLNSNRTHPSEADIDIAPSTLQYDELSFAQEADIFFRSNKLPLSFLVYLLFGSIFYYYDYKRNSSIDGKANFVYGFYQAITIGYSVGLSPKDPNYIPHPWFSSAYILVGAALIALNLVVIGRKIEDAASNVVFDGLKQREDYEKDMSRENPFCMRLRAFMQYNAPYLLVILLWIIWLAFITVWSIFATINEENPEQSWDLAYAQYFAVSLCSSAGSFSLPSGSDTWAYGLASVSMMFGVPLMALAISSIVIMLSQGHRFNKVKKAAWEPVQMNELEAIKQLGLHEGDDDMISKGGFVLLGLLRMGQDSGIIQYLADAYDASEERGGVVVSSSVHLDDEYSKHARSYLDRAASVSNTAEEAKRSTTQEDRRWSVAALKDQTSTRVENDTLETLTERLLDIDDEESIERRFSSRSDVMKDI</sequence>
<dbReference type="Proteomes" id="UP001530400">
    <property type="component" value="Unassembled WGS sequence"/>
</dbReference>